<name>A0ABV1SFD7_9RHOB</name>
<protein>
    <submittedName>
        <fullName evidence="1">Uncharacterized protein</fullName>
    </submittedName>
</protein>
<organism evidence="1 2">
    <name type="scientific">Thioclava kandeliae</name>
    <dbReference type="NCBI Taxonomy" id="3070818"/>
    <lineage>
        <taxon>Bacteria</taxon>
        <taxon>Pseudomonadati</taxon>
        <taxon>Pseudomonadota</taxon>
        <taxon>Alphaproteobacteria</taxon>
        <taxon>Rhodobacterales</taxon>
        <taxon>Paracoccaceae</taxon>
        <taxon>Thioclava</taxon>
    </lineage>
</organism>
<dbReference type="RefSeq" id="WP_350936025.1">
    <property type="nucleotide sequence ID" value="NZ_JAYWLC010000004.1"/>
</dbReference>
<dbReference type="EMBL" id="JAYWLC010000004">
    <property type="protein sequence ID" value="MER5171588.1"/>
    <property type="molecule type" value="Genomic_DNA"/>
</dbReference>
<gene>
    <name evidence="1" type="ORF">VSX56_07345</name>
</gene>
<proteinExistence type="predicted"/>
<accession>A0ABV1SFD7</accession>
<keyword evidence="2" id="KW-1185">Reference proteome</keyword>
<comment type="caution">
    <text evidence="1">The sequence shown here is derived from an EMBL/GenBank/DDBJ whole genome shotgun (WGS) entry which is preliminary data.</text>
</comment>
<evidence type="ECO:0000313" key="1">
    <source>
        <dbReference type="EMBL" id="MER5171588.1"/>
    </source>
</evidence>
<reference evidence="1 2" key="1">
    <citation type="submission" date="2024-01" db="EMBL/GenBank/DDBJ databases">
        <authorList>
            <person name="Deng Y."/>
            <person name="Su J."/>
        </authorList>
    </citation>
    <scope>NUCLEOTIDE SEQUENCE [LARGE SCALE GENOMIC DNA]</scope>
    <source>
        <strain evidence="1 2">CPCC 100088</strain>
    </source>
</reference>
<dbReference type="Proteomes" id="UP001438953">
    <property type="component" value="Unassembled WGS sequence"/>
</dbReference>
<sequence length="108" mass="11563">MSRFLGEVTAIAGGQSFKLRLDMLAMANLEDRWGENVLQVMADIEGGKRSKMFRNLIDVVEVCLMRHHPDAGEMVAADILSEDPGVVDKLFSAASPKASEASAAAAGK</sequence>
<reference evidence="1 2" key="2">
    <citation type="submission" date="2024-06" db="EMBL/GenBank/DDBJ databases">
        <title>Thioclava kandeliae sp. nov. from a rhizosphere soil sample of Kandelia candel in a mangrove.</title>
        <authorList>
            <person name="Mu T."/>
        </authorList>
    </citation>
    <scope>NUCLEOTIDE SEQUENCE [LARGE SCALE GENOMIC DNA]</scope>
    <source>
        <strain evidence="1 2">CPCC 100088</strain>
    </source>
</reference>
<evidence type="ECO:0000313" key="2">
    <source>
        <dbReference type="Proteomes" id="UP001438953"/>
    </source>
</evidence>